<proteinExistence type="predicted"/>
<evidence type="ECO:0000256" key="1">
    <source>
        <dbReference type="SAM" id="MobiDB-lite"/>
    </source>
</evidence>
<dbReference type="EMBL" id="MU154527">
    <property type="protein sequence ID" value="KAF9500489.1"/>
    <property type="molecule type" value="Genomic_DNA"/>
</dbReference>
<organism evidence="2 3">
    <name type="scientific">Pleurotus eryngii</name>
    <name type="common">Boletus of the steppes</name>
    <dbReference type="NCBI Taxonomy" id="5323"/>
    <lineage>
        <taxon>Eukaryota</taxon>
        <taxon>Fungi</taxon>
        <taxon>Dikarya</taxon>
        <taxon>Basidiomycota</taxon>
        <taxon>Agaricomycotina</taxon>
        <taxon>Agaricomycetes</taxon>
        <taxon>Agaricomycetidae</taxon>
        <taxon>Agaricales</taxon>
        <taxon>Pleurotineae</taxon>
        <taxon>Pleurotaceae</taxon>
        <taxon>Pleurotus</taxon>
    </lineage>
</organism>
<protein>
    <submittedName>
        <fullName evidence="2">Uncharacterized protein</fullName>
    </submittedName>
</protein>
<keyword evidence="3" id="KW-1185">Reference proteome</keyword>
<comment type="caution">
    <text evidence="2">The sequence shown here is derived from an EMBL/GenBank/DDBJ whole genome shotgun (WGS) entry which is preliminary data.</text>
</comment>
<accession>A0A9P6A9Z5</accession>
<feature type="region of interest" description="Disordered" evidence="1">
    <location>
        <begin position="1"/>
        <end position="27"/>
    </location>
</feature>
<reference evidence="2" key="1">
    <citation type="submission" date="2020-11" db="EMBL/GenBank/DDBJ databases">
        <authorList>
            <consortium name="DOE Joint Genome Institute"/>
            <person name="Ahrendt S."/>
            <person name="Riley R."/>
            <person name="Andreopoulos W."/>
            <person name="Labutti K."/>
            <person name="Pangilinan J."/>
            <person name="Ruiz-Duenas F.J."/>
            <person name="Barrasa J.M."/>
            <person name="Sanchez-Garcia M."/>
            <person name="Camarero S."/>
            <person name="Miyauchi S."/>
            <person name="Serrano A."/>
            <person name="Linde D."/>
            <person name="Babiker R."/>
            <person name="Drula E."/>
            <person name="Ayuso-Fernandez I."/>
            <person name="Pacheco R."/>
            <person name="Padilla G."/>
            <person name="Ferreira P."/>
            <person name="Barriuso J."/>
            <person name="Kellner H."/>
            <person name="Castanera R."/>
            <person name="Alfaro M."/>
            <person name="Ramirez L."/>
            <person name="Pisabarro A.G."/>
            <person name="Kuo A."/>
            <person name="Tritt A."/>
            <person name="Lipzen A."/>
            <person name="He G."/>
            <person name="Yan M."/>
            <person name="Ng V."/>
            <person name="Cullen D."/>
            <person name="Martin F."/>
            <person name="Rosso M.-N."/>
            <person name="Henrissat B."/>
            <person name="Hibbett D."/>
            <person name="Martinez A.T."/>
            <person name="Grigoriev I.V."/>
        </authorList>
    </citation>
    <scope>NUCLEOTIDE SEQUENCE</scope>
    <source>
        <strain evidence="2">ATCC 90797</strain>
    </source>
</reference>
<dbReference type="Proteomes" id="UP000807025">
    <property type="component" value="Unassembled WGS sequence"/>
</dbReference>
<sequence length="232" mass="25235">MTPSASAPPTNKRRRPPSPIPSRTMHDNTFCFDDGSIVLAARGDLDHEHEATYVDTPTAPNNVEGGPANAKRGRLIGKAFALTTNADINDGVPLVIVHDKAKDIRGFLQVIYKPSSVFLPSYDPASAKLLTGPLLLAFKYQADNHKEWKVKTAALEAEAVGCGVHISHPVDLLQLIRTVNMPDYSLKKVRAVALHNMLGQPKETCYDVDPTALDARDCLAFAAGQARTNDWL</sequence>
<name>A0A9P6A9Z5_PLEER</name>
<dbReference type="OrthoDB" id="3218112at2759"/>
<evidence type="ECO:0000313" key="2">
    <source>
        <dbReference type="EMBL" id="KAF9500489.1"/>
    </source>
</evidence>
<evidence type="ECO:0000313" key="3">
    <source>
        <dbReference type="Proteomes" id="UP000807025"/>
    </source>
</evidence>
<gene>
    <name evidence="2" type="ORF">BDN71DRAFT_1502146</name>
</gene>
<dbReference type="AlphaFoldDB" id="A0A9P6A9Z5"/>